<evidence type="ECO:0000313" key="2">
    <source>
        <dbReference type="EMBL" id="EOT66624.1"/>
    </source>
</evidence>
<organism evidence="1 3">
    <name type="scientific">Enterococcus malodoratus ATCC 43197</name>
    <dbReference type="NCBI Taxonomy" id="1158601"/>
    <lineage>
        <taxon>Bacteria</taxon>
        <taxon>Bacillati</taxon>
        <taxon>Bacillota</taxon>
        <taxon>Bacilli</taxon>
        <taxon>Lactobacillales</taxon>
        <taxon>Enterococcaceae</taxon>
        <taxon>Enterococcus</taxon>
    </lineage>
</organism>
<dbReference type="AlphaFoldDB" id="R2NSY3"/>
<name>R2NSY3_9ENTE</name>
<dbReference type="EMBL" id="AJAK01000020">
    <property type="protein sequence ID" value="EOH75162.1"/>
    <property type="molecule type" value="Genomic_DNA"/>
</dbReference>
<comment type="caution">
    <text evidence="1">The sequence shown here is derived from an EMBL/GenBank/DDBJ whole genome shotgun (WGS) entry which is preliminary data.</text>
</comment>
<reference evidence="1 3" key="1">
    <citation type="submission" date="2013-02" db="EMBL/GenBank/DDBJ databases">
        <title>The Genome Sequence of Enterococcus malodoratus ATCC_43197.</title>
        <authorList>
            <consortium name="The Broad Institute Genome Sequencing Platform"/>
            <consortium name="The Broad Institute Genome Sequencing Center for Infectious Disease"/>
            <person name="Earl A.M."/>
            <person name="Gilmore M.S."/>
            <person name="Lebreton F."/>
            <person name="Walker B."/>
            <person name="Young S.K."/>
            <person name="Zeng Q."/>
            <person name="Gargeya S."/>
            <person name="Fitzgerald M."/>
            <person name="Haas B."/>
            <person name="Abouelleil A."/>
            <person name="Alvarado L."/>
            <person name="Arachchi H.M."/>
            <person name="Berlin A.M."/>
            <person name="Chapman S.B."/>
            <person name="Dewar J."/>
            <person name="Goldberg J."/>
            <person name="Griggs A."/>
            <person name="Gujja S."/>
            <person name="Hansen M."/>
            <person name="Howarth C."/>
            <person name="Imamovic A."/>
            <person name="Larimer J."/>
            <person name="McCowan C."/>
            <person name="Murphy C."/>
            <person name="Neiman D."/>
            <person name="Pearson M."/>
            <person name="Priest M."/>
            <person name="Roberts A."/>
            <person name="Saif S."/>
            <person name="Shea T."/>
            <person name="Sisk P."/>
            <person name="Sykes S."/>
            <person name="Wortman J."/>
            <person name="Nusbaum C."/>
            <person name="Birren B."/>
        </authorList>
    </citation>
    <scope>NUCLEOTIDE SEQUENCE [LARGE SCALE GENOMIC DNA]</scope>
    <source>
        <strain evidence="1 3">ATCC 43197</strain>
    </source>
</reference>
<dbReference type="eggNOG" id="ENOG5032IDN">
    <property type="taxonomic scope" value="Bacteria"/>
</dbReference>
<dbReference type="OrthoDB" id="1848084at2"/>
<reference evidence="2 4" key="2">
    <citation type="submission" date="2013-03" db="EMBL/GenBank/DDBJ databases">
        <title>The Genome Sequence of Enterococcus malodoratus ATCC_43197 (PacBio/Illumina hybrid assembly).</title>
        <authorList>
            <consortium name="The Broad Institute Genomics Platform"/>
            <consortium name="The Broad Institute Genome Sequencing Center for Infectious Disease"/>
            <person name="Earl A."/>
            <person name="Russ C."/>
            <person name="Gilmore M."/>
            <person name="Surin D."/>
            <person name="Walker B."/>
            <person name="Young S."/>
            <person name="Zeng Q."/>
            <person name="Gargeya S."/>
            <person name="Fitzgerald M."/>
            <person name="Haas B."/>
            <person name="Abouelleil A."/>
            <person name="Allen A.W."/>
            <person name="Alvarado L."/>
            <person name="Arachchi H.M."/>
            <person name="Berlin A.M."/>
            <person name="Chapman S.B."/>
            <person name="Gainer-Dewar J."/>
            <person name="Goldberg J."/>
            <person name="Griggs A."/>
            <person name="Gujja S."/>
            <person name="Hansen M."/>
            <person name="Howarth C."/>
            <person name="Imamovic A."/>
            <person name="Ireland A."/>
            <person name="Larimer J."/>
            <person name="McCowan C."/>
            <person name="Murphy C."/>
            <person name="Pearson M."/>
            <person name="Poon T.W."/>
            <person name="Priest M."/>
            <person name="Roberts A."/>
            <person name="Saif S."/>
            <person name="Shea T."/>
            <person name="Sisk P."/>
            <person name="Sykes S."/>
            <person name="Wortman J."/>
            <person name="Nusbaum C."/>
            <person name="Birren B."/>
        </authorList>
    </citation>
    <scope>NUCLEOTIDE SEQUENCE [LARGE SCALE GENOMIC DNA]</scope>
    <source>
        <strain evidence="2 4">ATCC 43197</strain>
    </source>
</reference>
<sequence length="170" mass="19366">MKTKKQKELVASFLVMLGDDDQSLYREIILYLSELGYNPKKERSQLSFKHALHNKQIVKMGVRGKKEPAPFFALRFSACKGYSQRFAEVVRSSIIKFPSRGSKCMSGDCDYCAGEPDTHIYTYAFSDGEKKTHCGAYSLEIPSIAVEDLEEIKKLIKEEHEYLLKHEASA</sequence>
<dbReference type="RefSeq" id="WP_010741764.1">
    <property type="nucleotide sequence ID" value="NZ_KB946251.1"/>
</dbReference>
<dbReference type="PATRIC" id="fig|1158601.3.peg.2934"/>
<dbReference type="EMBL" id="ASWA01000003">
    <property type="protein sequence ID" value="EOT66624.1"/>
    <property type="molecule type" value="Genomic_DNA"/>
</dbReference>
<accession>R2NSY3</accession>
<evidence type="ECO:0000313" key="3">
    <source>
        <dbReference type="Proteomes" id="UP000013783"/>
    </source>
</evidence>
<evidence type="ECO:0000313" key="1">
    <source>
        <dbReference type="EMBL" id="EOH75162.1"/>
    </source>
</evidence>
<evidence type="ECO:0000313" key="4">
    <source>
        <dbReference type="Proteomes" id="UP000014148"/>
    </source>
</evidence>
<dbReference type="Proteomes" id="UP000014148">
    <property type="component" value="Unassembled WGS sequence"/>
</dbReference>
<protein>
    <submittedName>
        <fullName evidence="1">Uncharacterized protein</fullName>
    </submittedName>
</protein>
<dbReference type="Proteomes" id="UP000013783">
    <property type="component" value="Unassembled WGS sequence"/>
</dbReference>
<proteinExistence type="predicted"/>
<gene>
    <name evidence="2" type="ORF">I585_02145</name>
    <name evidence="1" type="ORF">UAI_02964</name>
</gene>
<keyword evidence="4" id="KW-1185">Reference proteome</keyword>